<dbReference type="HOGENOM" id="CLU_086029_0_0_5"/>
<evidence type="ECO:0000313" key="10">
    <source>
        <dbReference type="Proteomes" id="UP000001054"/>
    </source>
</evidence>
<dbReference type="Pfam" id="PF02565">
    <property type="entry name" value="RecO_C"/>
    <property type="match status" value="1"/>
</dbReference>
<keyword evidence="10" id="KW-1185">Reference proteome</keyword>
<evidence type="ECO:0000256" key="2">
    <source>
        <dbReference type="ARBA" id="ARBA00021310"/>
    </source>
</evidence>
<evidence type="ECO:0000256" key="4">
    <source>
        <dbReference type="ARBA" id="ARBA00023172"/>
    </source>
</evidence>
<dbReference type="SUPFAM" id="SSF57863">
    <property type="entry name" value="ArfGap/RecO-like zinc finger"/>
    <property type="match status" value="1"/>
</dbReference>
<dbReference type="InterPro" id="IPR037278">
    <property type="entry name" value="ARFGAP/RecO"/>
</dbReference>
<proteinExistence type="inferred from homology"/>
<comment type="function">
    <text evidence="7">Involved in DNA repair and RecF pathway recombination.</text>
</comment>
<sequence length="276" mass="30453">MDLGEPRCSRRKRHLRLIPFPPRVYAFFMQWSDQAIILGIRRHGESSVIAEVMTSAHGRHLGLVRSGRSRTMQPVLQPGNSVEVTWRARLDEHLGEFRLEPLELRAARLMEAATSVYGIQALGALLRLLPERDPHPHLYEALAVIVDHLQDPADAGELFVRFELAVLNDLGFGLDLSECAATGHRAELIYVSPKTGRAVSRAAGAPYAERMLALPDFLSGTRSAADHDSLAAAFRLTAYFLNRHVYEPRGVDVSSARDGFVHATLKALKPAPPSAA</sequence>
<dbReference type="GO" id="GO:0006310">
    <property type="term" value="P:DNA recombination"/>
    <property type="evidence" value="ECO:0007669"/>
    <property type="project" value="UniProtKB-UniRule"/>
</dbReference>
<evidence type="ECO:0000256" key="1">
    <source>
        <dbReference type="ARBA" id="ARBA00007452"/>
    </source>
</evidence>
<dbReference type="eggNOG" id="COG1381">
    <property type="taxonomic scope" value="Bacteria"/>
</dbReference>
<dbReference type="OrthoDB" id="9804792at2"/>
<evidence type="ECO:0000259" key="8">
    <source>
        <dbReference type="Pfam" id="PF11967"/>
    </source>
</evidence>
<dbReference type="PATRIC" id="fig|394.7.peg.3656"/>
<dbReference type="STRING" id="394.NGR_c08430"/>
<keyword evidence="5 7" id="KW-0234">DNA repair</keyword>
<dbReference type="NCBIfam" id="TIGR00613">
    <property type="entry name" value="reco"/>
    <property type="match status" value="1"/>
</dbReference>
<dbReference type="InterPro" id="IPR022572">
    <property type="entry name" value="DNA_rep/recomb_RecO_N"/>
</dbReference>
<dbReference type="PANTHER" id="PTHR33991:SF1">
    <property type="entry name" value="DNA REPAIR PROTEIN RECO"/>
    <property type="match status" value="1"/>
</dbReference>
<name>C3M8T8_SINFN</name>
<dbReference type="InterPro" id="IPR003717">
    <property type="entry name" value="RecO"/>
</dbReference>
<reference evidence="9 10" key="1">
    <citation type="journal article" date="2009" name="Appl. Environ. Microbiol.">
        <title>Rhizobium sp. strain NGR234 possesses a remarkable number of secretion systems.</title>
        <authorList>
            <person name="Schmeisser C."/>
            <person name="Liesegang H."/>
            <person name="Krysciak D."/>
            <person name="Bakkou N."/>
            <person name="Le Quere A."/>
            <person name="Wollherr A."/>
            <person name="Heinemeyer I."/>
            <person name="Morgenstern B."/>
            <person name="Pommerening-Roeser A."/>
            <person name="Flores M."/>
            <person name="Palacios R."/>
            <person name="Brenner S."/>
            <person name="Gottschalk G."/>
            <person name="Schmitz R.A."/>
            <person name="Broughton W.J."/>
            <person name="Perret X."/>
            <person name="Strittmatter A.W."/>
            <person name="Streit W.R."/>
        </authorList>
    </citation>
    <scope>NUCLEOTIDE SEQUENCE [LARGE SCALE GENOMIC DNA]</scope>
    <source>
        <strain evidence="10">NBRC 101917 / NGR234</strain>
    </source>
</reference>
<evidence type="ECO:0000256" key="5">
    <source>
        <dbReference type="ARBA" id="ARBA00023204"/>
    </source>
</evidence>
<dbReference type="Gene3D" id="1.20.1440.120">
    <property type="entry name" value="Recombination protein O, C-terminal domain"/>
    <property type="match status" value="1"/>
</dbReference>
<dbReference type="Pfam" id="PF11967">
    <property type="entry name" value="RecO_N"/>
    <property type="match status" value="1"/>
</dbReference>
<feature type="domain" description="DNA replication/recombination mediator RecO N-terminal" evidence="8">
    <location>
        <begin position="29"/>
        <end position="98"/>
    </location>
</feature>
<dbReference type="InterPro" id="IPR042242">
    <property type="entry name" value="RecO_C"/>
</dbReference>
<dbReference type="PANTHER" id="PTHR33991">
    <property type="entry name" value="DNA REPAIR PROTEIN RECO"/>
    <property type="match status" value="1"/>
</dbReference>
<dbReference type="Proteomes" id="UP000001054">
    <property type="component" value="Chromosome"/>
</dbReference>
<dbReference type="HAMAP" id="MF_00201">
    <property type="entry name" value="RecO"/>
    <property type="match status" value="1"/>
</dbReference>
<evidence type="ECO:0000313" key="9">
    <source>
        <dbReference type="EMBL" id="ACP24634.1"/>
    </source>
</evidence>
<dbReference type="GO" id="GO:0043590">
    <property type="term" value="C:bacterial nucleoid"/>
    <property type="evidence" value="ECO:0007669"/>
    <property type="project" value="TreeGrafter"/>
</dbReference>
<dbReference type="InterPro" id="IPR012340">
    <property type="entry name" value="NA-bd_OB-fold"/>
</dbReference>
<organism evidence="9 10">
    <name type="scientific">Sinorhizobium fredii (strain NBRC 101917 / NGR234)</name>
    <dbReference type="NCBI Taxonomy" id="394"/>
    <lineage>
        <taxon>Bacteria</taxon>
        <taxon>Pseudomonadati</taxon>
        <taxon>Pseudomonadota</taxon>
        <taxon>Alphaproteobacteria</taxon>
        <taxon>Hyphomicrobiales</taxon>
        <taxon>Rhizobiaceae</taxon>
        <taxon>Sinorhizobium/Ensifer group</taxon>
        <taxon>Sinorhizobium</taxon>
    </lineage>
</organism>
<dbReference type="GO" id="GO:0006302">
    <property type="term" value="P:double-strand break repair"/>
    <property type="evidence" value="ECO:0007669"/>
    <property type="project" value="TreeGrafter"/>
</dbReference>
<protein>
    <recommendedName>
        <fullName evidence="2 7">DNA repair protein RecO</fullName>
    </recommendedName>
    <alternativeName>
        <fullName evidence="6 7">Recombination protein O</fullName>
    </alternativeName>
</protein>
<evidence type="ECO:0000256" key="6">
    <source>
        <dbReference type="ARBA" id="ARBA00033409"/>
    </source>
</evidence>
<gene>
    <name evidence="7 9" type="primary">recO</name>
    <name evidence="9" type="ordered locus">NGR_c08430</name>
</gene>
<dbReference type="SUPFAM" id="SSF50249">
    <property type="entry name" value="Nucleic acid-binding proteins"/>
    <property type="match status" value="1"/>
</dbReference>
<dbReference type="KEGG" id="rhi:NGR_c08430"/>
<evidence type="ECO:0000256" key="7">
    <source>
        <dbReference type="HAMAP-Rule" id="MF_00201"/>
    </source>
</evidence>
<evidence type="ECO:0000256" key="3">
    <source>
        <dbReference type="ARBA" id="ARBA00022763"/>
    </source>
</evidence>
<comment type="similarity">
    <text evidence="1 7">Belongs to the RecO family.</text>
</comment>
<dbReference type="Gene3D" id="2.40.50.140">
    <property type="entry name" value="Nucleic acid-binding proteins"/>
    <property type="match status" value="1"/>
</dbReference>
<keyword evidence="3 7" id="KW-0227">DNA damage</keyword>
<dbReference type="AlphaFoldDB" id="C3M8T8"/>
<accession>C3M8T8</accession>
<keyword evidence="4 7" id="KW-0233">DNA recombination</keyword>
<dbReference type="EMBL" id="CP001389">
    <property type="protein sequence ID" value="ACP24634.1"/>
    <property type="molecule type" value="Genomic_DNA"/>
</dbReference>